<gene>
    <name evidence="2" type="ORF">F8154_08850</name>
</gene>
<keyword evidence="3" id="KW-1185">Reference proteome</keyword>
<dbReference type="EMBL" id="WBZC01000028">
    <property type="protein sequence ID" value="KAB3534404.1"/>
    <property type="molecule type" value="Genomic_DNA"/>
</dbReference>
<evidence type="ECO:0000313" key="2">
    <source>
        <dbReference type="EMBL" id="KAB3534404.1"/>
    </source>
</evidence>
<accession>A0A6I0F0V8</accession>
<dbReference type="InterPro" id="IPR053135">
    <property type="entry name" value="AKR2_Oxidoreductase"/>
</dbReference>
<dbReference type="PANTHER" id="PTHR43312">
    <property type="entry name" value="D-THREO-ALDOSE 1-DEHYDROGENASE"/>
    <property type="match status" value="1"/>
</dbReference>
<dbReference type="Proteomes" id="UP000432715">
    <property type="component" value="Unassembled WGS sequence"/>
</dbReference>
<dbReference type="SUPFAM" id="SSF51430">
    <property type="entry name" value="NAD(P)-linked oxidoreductase"/>
    <property type="match status" value="1"/>
</dbReference>
<proteinExistence type="predicted"/>
<dbReference type="CDD" id="cd19096">
    <property type="entry name" value="AKR_Fe-S_oxidoreductase"/>
    <property type="match status" value="1"/>
</dbReference>
<protein>
    <submittedName>
        <fullName evidence="2">Aldo/keto reductase</fullName>
    </submittedName>
</protein>
<dbReference type="OrthoDB" id="9773828at2"/>
<dbReference type="SUPFAM" id="SSF46548">
    <property type="entry name" value="alpha-helical ferredoxin"/>
    <property type="match status" value="1"/>
</dbReference>
<organism evidence="2 3">
    <name type="scientific">Alkaliphilus pronyensis</name>
    <dbReference type="NCBI Taxonomy" id="1482732"/>
    <lineage>
        <taxon>Bacteria</taxon>
        <taxon>Bacillati</taxon>
        <taxon>Bacillota</taxon>
        <taxon>Clostridia</taxon>
        <taxon>Peptostreptococcales</taxon>
        <taxon>Natronincolaceae</taxon>
        <taxon>Alkaliphilus</taxon>
    </lineage>
</organism>
<dbReference type="InterPro" id="IPR017896">
    <property type="entry name" value="4Fe4S_Fe-S-bd"/>
</dbReference>
<dbReference type="PANTHER" id="PTHR43312:SF1">
    <property type="entry name" value="NADP-DEPENDENT OXIDOREDUCTASE DOMAIN-CONTAINING PROTEIN"/>
    <property type="match status" value="1"/>
</dbReference>
<feature type="domain" description="4Fe-4S ferredoxin-type" evidence="1">
    <location>
        <begin position="325"/>
        <end position="356"/>
    </location>
</feature>
<dbReference type="InterPro" id="IPR023210">
    <property type="entry name" value="NADP_OxRdtase_dom"/>
</dbReference>
<comment type="caution">
    <text evidence="2">The sequence shown here is derived from an EMBL/GenBank/DDBJ whole genome shotgun (WGS) entry which is preliminary data.</text>
</comment>
<dbReference type="AlphaFoldDB" id="A0A6I0F0V8"/>
<evidence type="ECO:0000313" key="3">
    <source>
        <dbReference type="Proteomes" id="UP000432715"/>
    </source>
</evidence>
<dbReference type="InterPro" id="IPR036812">
    <property type="entry name" value="NAD(P)_OxRdtase_dom_sf"/>
</dbReference>
<dbReference type="Pfam" id="PF00248">
    <property type="entry name" value="Aldo_ket_red"/>
    <property type="match status" value="1"/>
</dbReference>
<sequence length="364" mass="41148">MIYRDYGKTGKKVSVIGFGGMRFGKDEDYSAEVVRKANELGINYFDTAPFYCNDRSEFIFGRAFKKMPSQYYVATKSSVRKEDTADKVRWRIENSLERMGIDKINFFHMWCIMDLQQYQKVMEPGGAYEGALKAKAEGLIDHLVFSTHCKGEDIRKIIEDNVFEGVLLGYNVINHPYRQEGVDAAIEKNIGVVTMNPLGGGLIPRNEEFFSFIRERDGENSSQAALRFNAAQKGITVVLAGMGTIEEVEENIEVVKHPLIVSENKVKEIKSKIGEELNSLCTTCGYCLKCPKKIDIHNYLEAYNLMILDGKEAMEKHLKWLKETGSIKEDAQPKACIACGACEELCTQKLPIIERLNEISAVMK</sequence>
<dbReference type="RefSeq" id="WP_151861256.1">
    <property type="nucleotide sequence ID" value="NZ_WBZC01000028.1"/>
</dbReference>
<dbReference type="Gene3D" id="3.20.20.100">
    <property type="entry name" value="NADP-dependent oxidoreductase domain"/>
    <property type="match status" value="1"/>
</dbReference>
<dbReference type="Pfam" id="PF13534">
    <property type="entry name" value="Fer4_17"/>
    <property type="match status" value="1"/>
</dbReference>
<reference evidence="2 3" key="1">
    <citation type="submission" date="2019-10" db="EMBL/GenBank/DDBJ databases">
        <title>Alkaliphilus serpentinus sp. nov. and Alkaliphilus pronyensis sp. nov., two novel anaerobic alkaliphilic species isolated from the serpentinized-hosted hydrothermal field of the Prony Bay (New Caledonia).</title>
        <authorList>
            <person name="Postec A."/>
        </authorList>
    </citation>
    <scope>NUCLEOTIDE SEQUENCE [LARGE SCALE GENOMIC DNA]</scope>
    <source>
        <strain evidence="2 3">LacV</strain>
    </source>
</reference>
<name>A0A6I0F0V8_9FIRM</name>
<dbReference type="PROSITE" id="PS51379">
    <property type="entry name" value="4FE4S_FER_2"/>
    <property type="match status" value="1"/>
</dbReference>
<evidence type="ECO:0000259" key="1">
    <source>
        <dbReference type="PROSITE" id="PS51379"/>
    </source>
</evidence>